<evidence type="ECO:0000313" key="3">
    <source>
        <dbReference type="EMBL" id="MDC9590851.1"/>
    </source>
</evidence>
<dbReference type="Gene3D" id="3.40.50.720">
    <property type="entry name" value="NAD(P)-binding Rossmann-like Domain"/>
    <property type="match status" value="1"/>
</dbReference>
<sequence length="259" mass="28164">MMFNEVNVSSVLKGKRVVVTGGGRDFGQAVSVWLAREGAHVDLCARQLASVEATCGIIRNEGGIARGYQCDMSDARSVSDFATQLLQDNQPIDILILSAAQWLEGHLGEGDRDADIVSTVNSGITGSILLTKALLPSLRQSKGADIVAMVSVCGIPQFTESVAHPAFFAAKHAMSGFSQNLAHHLSKENIRVTGLYPPDFELNGFDEELGDHQIDYKTTGKQILNGRSVWETLRFVITQPRSCHINAVYFQGPTFQDLE</sequence>
<reference evidence="3 4" key="1">
    <citation type="submission" date="2023-02" db="EMBL/GenBank/DDBJ databases">
        <title>Entomopathogenic bacteria.</title>
        <authorList>
            <person name="Machado R.A."/>
        </authorList>
    </citation>
    <scope>NUCLEOTIDE SEQUENCE [LARGE SCALE GENOMIC DNA]</scope>
    <source>
        <strain evidence="3 4">XENO-10</strain>
    </source>
</reference>
<proteinExistence type="inferred from homology"/>
<dbReference type="PRINTS" id="PR00081">
    <property type="entry name" value="GDHRDH"/>
</dbReference>
<dbReference type="InterPro" id="IPR036291">
    <property type="entry name" value="NAD(P)-bd_dom_sf"/>
</dbReference>
<dbReference type="PANTHER" id="PTHR44196:SF1">
    <property type="entry name" value="DEHYDROGENASE_REDUCTASE SDR FAMILY MEMBER 7B"/>
    <property type="match status" value="1"/>
</dbReference>
<accession>A0ABT5LK76</accession>
<keyword evidence="2" id="KW-0560">Oxidoreductase</keyword>
<comment type="similarity">
    <text evidence="1">Belongs to the short-chain dehydrogenases/reductases (SDR) family.</text>
</comment>
<dbReference type="PANTHER" id="PTHR44196">
    <property type="entry name" value="DEHYDROGENASE/REDUCTASE SDR FAMILY MEMBER 7B"/>
    <property type="match status" value="1"/>
</dbReference>
<dbReference type="EMBL" id="JAQRFI010000048">
    <property type="protein sequence ID" value="MDC9590851.1"/>
    <property type="molecule type" value="Genomic_DNA"/>
</dbReference>
<evidence type="ECO:0000313" key="4">
    <source>
        <dbReference type="Proteomes" id="UP001217178"/>
    </source>
</evidence>
<evidence type="ECO:0000256" key="2">
    <source>
        <dbReference type="ARBA" id="ARBA00023002"/>
    </source>
</evidence>
<protein>
    <submittedName>
        <fullName evidence="3">SDR family NAD(P)-dependent oxidoreductase</fullName>
    </submittedName>
</protein>
<keyword evidence="4" id="KW-1185">Reference proteome</keyword>
<dbReference type="SUPFAM" id="SSF51735">
    <property type="entry name" value="NAD(P)-binding Rossmann-fold domains"/>
    <property type="match status" value="1"/>
</dbReference>
<name>A0ABT5LK76_9GAMM</name>
<evidence type="ECO:0000256" key="1">
    <source>
        <dbReference type="ARBA" id="ARBA00006484"/>
    </source>
</evidence>
<organism evidence="3 4">
    <name type="scientific">Xenorhabdus yunnanensis</name>
    <dbReference type="NCBI Taxonomy" id="3025878"/>
    <lineage>
        <taxon>Bacteria</taxon>
        <taxon>Pseudomonadati</taxon>
        <taxon>Pseudomonadota</taxon>
        <taxon>Gammaproteobacteria</taxon>
        <taxon>Enterobacterales</taxon>
        <taxon>Morganellaceae</taxon>
        <taxon>Xenorhabdus</taxon>
    </lineage>
</organism>
<dbReference type="RefSeq" id="WP_273556123.1">
    <property type="nucleotide sequence ID" value="NZ_JAQRFI010000048.1"/>
</dbReference>
<dbReference type="Proteomes" id="UP001217178">
    <property type="component" value="Unassembled WGS sequence"/>
</dbReference>
<gene>
    <name evidence="3" type="ORF">PSI23_16570</name>
</gene>
<dbReference type="Pfam" id="PF00106">
    <property type="entry name" value="adh_short"/>
    <property type="match status" value="1"/>
</dbReference>
<comment type="caution">
    <text evidence="3">The sequence shown here is derived from an EMBL/GenBank/DDBJ whole genome shotgun (WGS) entry which is preliminary data.</text>
</comment>
<dbReference type="CDD" id="cd05233">
    <property type="entry name" value="SDR_c"/>
    <property type="match status" value="1"/>
</dbReference>
<dbReference type="InterPro" id="IPR002347">
    <property type="entry name" value="SDR_fam"/>
</dbReference>